<keyword evidence="2" id="KW-0012">Acyltransferase</keyword>
<comment type="similarity">
    <text evidence="3">Belongs to the acetyltransferase family. RimJ subfamily.</text>
</comment>
<dbReference type="RefSeq" id="WP_087455330.1">
    <property type="nucleotide sequence ID" value="NZ_CP021434.1"/>
</dbReference>
<protein>
    <submittedName>
        <fullName evidence="5">Alanine acetyltransferase</fullName>
    </submittedName>
</protein>
<dbReference type="InterPro" id="IPR000182">
    <property type="entry name" value="GNAT_dom"/>
</dbReference>
<dbReference type="PROSITE" id="PS51186">
    <property type="entry name" value="GNAT"/>
    <property type="match status" value="1"/>
</dbReference>
<evidence type="ECO:0000256" key="3">
    <source>
        <dbReference type="ARBA" id="ARBA00038502"/>
    </source>
</evidence>
<dbReference type="PANTHER" id="PTHR43792">
    <property type="entry name" value="GNAT FAMILY, PUTATIVE (AFU_ORTHOLOGUE AFUA_3G00765)-RELATED-RELATED"/>
    <property type="match status" value="1"/>
</dbReference>
<sequence length="175" mass="19946">MIFIKLLAEEDAQGMLDLHVKNRAFFQKFIPVRPEEFYTLEGQLASIKREQAQMAEGQRFSFGIFLQETGELIGNVTLAEILRGALQACFIGYYLDQHQNGKGYTSEAVRQTVEYGFQELNLHRIEAGVMPHNLGSIRVLEKAGFVKEGIARQNVLINGKWEDHQVLAIINENYK</sequence>
<keyword evidence="1 5" id="KW-0808">Transferase</keyword>
<evidence type="ECO:0000256" key="1">
    <source>
        <dbReference type="ARBA" id="ARBA00022679"/>
    </source>
</evidence>
<gene>
    <name evidence="5" type="ORF">CBW65_01855</name>
</gene>
<dbReference type="PANTHER" id="PTHR43792:SF8">
    <property type="entry name" value="[RIBOSOMAL PROTEIN US5]-ALANINE N-ACETYLTRANSFERASE"/>
    <property type="match status" value="1"/>
</dbReference>
<dbReference type="Proteomes" id="UP000195437">
    <property type="component" value="Chromosome"/>
</dbReference>
<dbReference type="KEGG" id="tum:CBW65_01855"/>
<evidence type="ECO:0000259" key="4">
    <source>
        <dbReference type="PROSITE" id="PS51186"/>
    </source>
</evidence>
<dbReference type="SUPFAM" id="SSF55729">
    <property type="entry name" value="Acyl-CoA N-acyltransferases (Nat)"/>
    <property type="match status" value="1"/>
</dbReference>
<organism evidence="5 6">
    <name type="scientific">Tumebacillus avium</name>
    <dbReference type="NCBI Taxonomy" id="1903704"/>
    <lineage>
        <taxon>Bacteria</taxon>
        <taxon>Bacillati</taxon>
        <taxon>Bacillota</taxon>
        <taxon>Bacilli</taxon>
        <taxon>Bacillales</taxon>
        <taxon>Alicyclobacillaceae</taxon>
        <taxon>Tumebacillus</taxon>
    </lineage>
</organism>
<keyword evidence="6" id="KW-1185">Reference proteome</keyword>
<dbReference type="GO" id="GO:0005737">
    <property type="term" value="C:cytoplasm"/>
    <property type="evidence" value="ECO:0007669"/>
    <property type="project" value="TreeGrafter"/>
</dbReference>
<reference evidence="6" key="1">
    <citation type="submission" date="2017-05" db="EMBL/GenBank/DDBJ databases">
        <authorList>
            <person name="Sung H."/>
        </authorList>
    </citation>
    <scope>NUCLEOTIDE SEQUENCE [LARGE SCALE GENOMIC DNA]</scope>
    <source>
        <strain evidence="6">AR23208</strain>
    </source>
</reference>
<evidence type="ECO:0000256" key="2">
    <source>
        <dbReference type="ARBA" id="ARBA00023315"/>
    </source>
</evidence>
<name>A0A1Y0IHH1_9BACL</name>
<dbReference type="Pfam" id="PF13302">
    <property type="entry name" value="Acetyltransf_3"/>
    <property type="match status" value="1"/>
</dbReference>
<evidence type="ECO:0000313" key="6">
    <source>
        <dbReference type="Proteomes" id="UP000195437"/>
    </source>
</evidence>
<dbReference type="OrthoDB" id="9795206at2"/>
<dbReference type="FunFam" id="3.40.630.30:FF:000005">
    <property type="entry name" value="Ribosomal protein alanine acetyltransferase"/>
    <property type="match status" value="1"/>
</dbReference>
<feature type="domain" description="N-acetyltransferase" evidence="4">
    <location>
        <begin position="2"/>
        <end position="172"/>
    </location>
</feature>
<proteinExistence type="inferred from homology"/>
<dbReference type="EMBL" id="CP021434">
    <property type="protein sequence ID" value="ARU59941.1"/>
    <property type="molecule type" value="Genomic_DNA"/>
</dbReference>
<dbReference type="AlphaFoldDB" id="A0A1Y0IHH1"/>
<evidence type="ECO:0000313" key="5">
    <source>
        <dbReference type="EMBL" id="ARU59941.1"/>
    </source>
</evidence>
<dbReference type="GO" id="GO:0008999">
    <property type="term" value="F:protein-N-terminal-alanine acetyltransferase activity"/>
    <property type="evidence" value="ECO:0007669"/>
    <property type="project" value="TreeGrafter"/>
</dbReference>
<dbReference type="InterPro" id="IPR051531">
    <property type="entry name" value="N-acetyltransferase"/>
</dbReference>
<dbReference type="Gene3D" id="3.40.630.30">
    <property type="match status" value="1"/>
</dbReference>
<accession>A0A1Y0IHH1</accession>
<dbReference type="InterPro" id="IPR016181">
    <property type="entry name" value="Acyl_CoA_acyltransferase"/>
</dbReference>